<name>A0A0E3DEY9_9CAUD</name>
<dbReference type="RefSeq" id="YP_009149210.1">
    <property type="nucleotide sequence ID" value="NC_027352.1"/>
</dbReference>
<dbReference type="EMBL" id="KJ676859">
    <property type="protein sequence ID" value="AID17884.1"/>
    <property type="molecule type" value="Genomic_DNA"/>
</dbReference>
<accession>A0A0E3DEY9</accession>
<gene>
    <name evidence="2" type="ORF">JBP901_gp172</name>
</gene>
<organism evidence="2 3">
    <name type="scientific">Bacillus phage JBP901</name>
    <dbReference type="NCBI Taxonomy" id="1498212"/>
    <lineage>
        <taxon>Viruses</taxon>
        <taxon>Duplodnaviria</taxon>
        <taxon>Heunggongvirae</taxon>
        <taxon>Uroviricota</taxon>
        <taxon>Caudoviricetes</taxon>
        <taxon>Herelleviridae</taxon>
        <taxon>Bastillevirinae</taxon>
        <taxon>Caeruleovirus</taxon>
        <taxon>Caeruleovirus JBP901</taxon>
    </lineage>
</organism>
<dbReference type="InterPro" id="IPR056958">
    <property type="entry name" value="Phage_tail_tube_init_put"/>
</dbReference>
<evidence type="ECO:0000313" key="2">
    <source>
        <dbReference type="EMBL" id="AID17884.1"/>
    </source>
</evidence>
<dbReference type="KEGG" id="vg:24723151"/>
<feature type="region of interest" description="Disordered" evidence="1">
    <location>
        <begin position="207"/>
        <end position="253"/>
    </location>
</feature>
<dbReference type="Pfam" id="PF23980">
    <property type="entry name" value="Phage_tail_tube_init"/>
    <property type="match status" value="1"/>
</dbReference>
<dbReference type="Proteomes" id="UP000033000">
    <property type="component" value="Segment"/>
</dbReference>
<feature type="region of interest" description="Disordered" evidence="1">
    <location>
        <begin position="157"/>
        <end position="187"/>
    </location>
</feature>
<sequence>MGMSDGKTALTRIAFQVGNRFFRFAINPENMTFARPHRTTALKTKSRIVIEDFQSDIPTYTISGTTGFNPTGKASDRGITKIKEMKAFLEDYAETGGNGKKAADDFFFHNFTNDESFVVHLAPEGVTYTQDVNAPLMFRYEIKFVVLRKSTDPADDDVVAPEIGNRYPTVGGGSNNSGYNPNQRPDTDINLGGGGLVWQPSPLFPPINNRPGTGGNGGKYDPSSGNDDIYNKGDGGGYVPGTGRDPVNPQRPSNLSYDYGMSGLGYNIGYYGRWY</sequence>
<keyword evidence="3" id="KW-1185">Reference proteome</keyword>
<proteinExistence type="predicted"/>
<reference evidence="2 3" key="1">
    <citation type="journal article" date="2015" name="Arch. Virol.">
        <title>Complete genome sequence and phylogenetic position of the Bacillus cereus group phage JBP901.</title>
        <authorList>
            <person name="Asare P.T."/>
            <person name="Ryu S."/>
            <person name="Kim K.P."/>
        </authorList>
    </citation>
    <scope>NUCLEOTIDE SEQUENCE [LARGE SCALE GENOMIC DNA]</scope>
</reference>
<dbReference type="OrthoDB" id="7157at10239"/>
<evidence type="ECO:0000256" key="1">
    <source>
        <dbReference type="SAM" id="MobiDB-lite"/>
    </source>
</evidence>
<protein>
    <submittedName>
        <fullName evidence="2">Uncharacterized protein</fullName>
    </submittedName>
</protein>
<evidence type="ECO:0000313" key="3">
    <source>
        <dbReference type="Proteomes" id="UP000033000"/>
    </source>
</evidence>
<dbReference type="GeneID" id="24723151"/>